<dbReference type="GeneID" id="81592522"/>
<reference evidence="2" key="2">
    <citation type="submission" date="2023-01" db="EMBL/GenBank/DDBJ databases">
        <authorList>
            <person name="Petersen C."/>
        </authorList>
    </citation>
    <scope>NUCLEOTIDE SEQUENCE</scope>
    <source>
        <strain evidence="2">IBT 12815</strain>
    </source>
</reference>
<feature type="region of interest" description="Disordered" evidence="1">
    <location>
        <begin position="733"/>
        <end position="776"/>
    </location>
</feature>
<name>A0AAD6DLE7_9EURO</name>
<evidence type="ECO:0000256" key="1">
    <source>
        <dbReference type="SAM" id="MobiDB-lite"/>
    </source>
</evidence>
<dbReference type="AlphaFoldDB" id="A0AAD6DLE7"/>
<evidence type="ECO:0000313" key="2">
    <source>
        <dbReference type="EMBL" id="KAJ5588548.1"/>
    </source>
</evidence>
<proteinExistence type="predicted"/>
<keyword evidence="3" id="KW-1185">Reference proteome</keyword>
<reference evidence="2" key="1">
    <citation type="journal article" date="2023" name="IMA Fungus">
        <title>Comparative genomic study of the Penicillium genus elucidates a diverse pangenome and 15 lateral gene transfer events.</title>
        <authorList>
            <person name="Petersen C."/>
            <person name="Sorensen T."/>
            <person name="Nielsen M.R."/>
            <person name="Sondergaard T.E."/>
            <person name="Sorensen J.L."/>
            <person name="Fitzpatrick D.A."/>
            <person name="Frisvad J.C."/>
            <person name="Nielsen K.L."/>
        </authorList>
    </citation>
    <scope>NUCLEOTIDE SEQUENCE</scope>
    <source>
        <strain evidence="2">IBT 12815</strain>
    </source>
</reference>
<feature type="compositionally biased region" description="Polar residues" evidence="1">
    <location>
        <begin position="665"/>
        <end position="685"/>
    </location>
</feature>
<feature type="region of interest" description="Disordered" evidence="1">
    <location>
        <begin position="626"/>
        <end position="694"/>
    </location>
</feature>
<protein>
    <submittedName>
        <fullName evidence="2">Uncharacterized protein</fullName>
    </submittedName>
</protein>
<sequence>MYSHLEAEGTSVTIAHCKAQNLPVVDRILEPQTIAHFLEFAFGKPLPNGNQPNIERLSTEEATFIQHDQNFPPDSNGEPIMTSVMARIGSERDSTRLCMVGKNIQSLKSRLWEGIIPLSDQVWQEKGLDQPEHFDFACQHLSAVIAVFQYLNEPTVRLYLRDTFNYIYDHWTELDAVLNKRRAEQDKKPVSVAGLWTRYMTAHFEMMAERAHRWVTVHVNTLRTPLLRALLGYRPPGGDGGPLAQPDAVQWKITDSLHMLTEIAANADFTIMIPMNGYKGYWADAPRPGPAALHAANLLTRSKAYHERLRLLTREAISLNAPAWIGSTPTSGESYHGTSWSQIQGQNKLRKEVRGAPLEPIPREPWIAACASNMESGKKEGKDEKYGLVVYRLTYGQTESEWTEFVRKVEAHVSDWGKGQTGSIAIKEHLKLHWLDGKELGIPEGDVDASKQHFKNTIEGSDDWSKLEDGAFLVVDSASFASYTTNSYSPAASRLIAGDFTGFLLAVDPDFDPKEGSSRPDESPGYSGQMRILGSLVWSDLYSLLTAQTSDLEDHWPLASEHPNMVYVGPTIPWQRFIWRKHSEMRWNLLRAVIDHVKLNQGIPVTTQPPPAQAISAMTSPTAATSTAVSSVSSARDVPPPQAQTTSTTMPPTVAVSTAAPVTSPVPSYTTAAEQDPVSNASVPSSTPPIEEAPVNDPLRTFMLAEFQRYLRHRGHPRRAAMVDELLRLQPGEEPDAGRLRQLVDDENQRQEQRRRDGLGEDEEASGEYRPDCPLQ</sequence>
<gene>
    <name evidence="2" type="ORF">N7537_011226</name>
</gene>
<dbReference type="Proteomes" id="UP001213799">
    <property type="component" value="Unassembled WGS sequence"/>
</dbReference>
<organism evidence="2 3">
    <name type="scientific">Penicillium hordei</name>
    <dbReference type="NCBI Taxonomy" id="40994"/>
    <lineage>
        <taxon>Eukaryota</taxon>
        <taxon>Fungi</taxon>
        <taxon>Dikarya</taxon>
        <taxon>Ascomycota</taxon>
        <taxon>Pezizomycotina</taxon>
        <taxon>Eurotiomycetes</taxon>
        <taxon>Eurotiomycetidae</taxon>
        <taxon>Eurotiales</taxon>
        <taxon>Aspergillaceae</taxon>
        <taxon>Penicillium</taxon>
    </lineage>
</organism>
<dbReference type="RefSeq" id="XP_056747567.1">
    <property type="nucleotide sequence ID" value="XM_056902280.1"/>
</dbReference>
<feature type="compositionally biased region" description="Basic and acidic residues" evidence="1">
    <location>
        <begin position="767"/>
        <end position="776"/>
    </location>
</feature>
<feature type="compositionally biased region" description="Low complexity" evidence="1">
    <location>
        <begin position="626"/>
        <end position="635"/>
    </location>
</feature>
<comment type="caution">
    <text evidence="2">The sequence shown here is derived from an EMBL/GenBank/DDBJ whole genome shotgun (WGS) entry which is preliminary data.</text>
</comment>
<feature type="compositionally biased region" description="Basic and acidic residues" evidence="1">
    <location>
        <begin position="736"/>
        <end position="759"/>
    </location>
</feature>
<accession>A0AAD6DLE7</accession>
<evidence type="ECO:0000313" key="3">
    <source>
        <dbReference type="Proteomes" id="UP001213799"/>
    </source>
</evidence>
<dbReference type="EMBL" id="JAQJAE010000006">
    <property type="protein sequence ID" value="KAJ5588548.1"/>
    <property type="molecule type" value="Genomic_DNA"/>
</dbReference>